<sequence>MRILYSLYHIPKFRYVLVVFFLKIYAATSAAQFFGVKDFVPPYLDPTLQLHDLLTGVNFASGGSGFDPLTPKLVGVLSLDDQLNLFKQYLSKVKALVGENKTATILSKSIFVVCLGSDDVVNTYLTTPFRIPIYDLGNYTDLMINYASDFYKELYKLGARKIGILSLPPLGCLPSVRTLHGGLRRDCSGKANKASLLFNSKLTNLVKSLNQKHHDFRLVYLDIYTALNSILQNPIKYGFEVAKKGCCGTGLLEILSTKPFMANKESIHFKATLKRPDRVIDCWLIERPQNEAHLVDSLLAWSVSVGPLNKTVPAVIIFGDSVVDTGNNDYITTIIKCDFSPYGKDFEGGIPTGRFSNGKVPADFIAALFGVKDLMPSYLEPNLQLRDFLTGVSFASGGAGYDPFTSKFVNALSMDDQIDMFKEYIELVKAAVGKERLATMLSKSIFISVFGSNDIANTLSNPIRRLQYDVDQYIDLLVNSASEFYQKLYALGARRIGVFSSPPIGCVPLKRTVKGGIRRDCSESVNNASILFNTKLSSMINSLNKQHHDFRLVYLDIFNTLLSLIQTPAKYGFEVSSKGCCGPGTLPAGFLCNALVEDFLCNDTSKYVFWDTFHPTETAYKILNTLVFTKDTISKFF</sequence>
<accession>A0A7J7CPM8</accession>
<keyword evidence="2" id="KW-1133">Transmembrane helix</keyword>
<dbReference type="EMBL" id="JAAARO010000014">
    <property type="protein sequence ID" value="KAF5735929.1"/>
    <property type="molecule type" value="Genomic_DNA"/>
</dbReference>
<dbReference type="Proteomes" id="UP000593562">
    <property type="component" value="Unassembled WGS sequence"/>
</dbReference>
<comment type="similarity">
    <text evidence="1">Belongs to the 'GDSL' lipolytic enzyme family.</text>
</comment>
<dbReference type="SUPFAM" id="SSF52266">
    <property type="entry name" value="SGNH hydrolase"/>
    <property type="match status" value="1"/>
</dbReference>
<dbReference type="Gene3D" id="3.40.50.1110">
    <property type="entry name" value="SGNH hydrolase"/>
    <property type="match status" value="2"/>
</dbReference>
<evidence type="ECO:0000313" key="4">
    <source>
        <dbReference type="Proteomes" id="UP000593562"/>
    </source>
</evidence>
<dbReference type="GO" id="GO:0006629">
    <property type="term" value="P:lipid metabolic process"/>
    <property type="evidence" value="ECO:0007669"/>
    <property type="project" value="InterPro"/>
</dbReference>
<evidence type="ECO:0000256" key="2">
    <source>
        <dbReference type="SAM" id="Phobius"/>
    </source>
</evidence>
<feature type="transmembrane region" description="Helical" evidence="2">
    <location>
        <begin position="12"/>
        <end position="34"/>
    </location>
</feature>
<gene>
    <name evidence="3" type="ORF">HS088_TW14G00059</name>
</gene>
<dbReference type="PROSITE" id="PS01098">
    <property type="entry name" value="LIPASE_GDSL_SER"/>
    <property type="match status" value="1"/>
</dbReference>
<organism evidence="3 4">
    <name type="scientific">Tripterygium wilfordii</name>
    <name type="common">Thunder God vine</name>
    <dbReference type="NCBI Taxonomy" id="458696"/>
    <lineage>
        <taxon>Eukaryota</taxon>
        <taxon>Viridiplantae</taxon>
        <taxon>Streptophyta</taxon>
        <taxon>Embryophyta</taxon>
        <taxon>Tracheophyta</taxon>
        <taxon>Spermatophyta</taxon>
        <taxon>Magnoliopsida</taxon>
        <taxon>eudicotyledons</taxon>
        <taxon>Gunneridae</taxon>
        <taxon>Pentapetalae</taxon>
        <taxon>rosids</taxon>
        <taxon>fabids</taxon>
        <taxon>Celastrales</taxon>
        <taxon>Celastraceae</taxon>
        <taxon>Tripterygium</taxon>
    </lineage>
</organism>
<evidence type="ECO:0000256" key="1">
    <source>
        <dbReference type="ARBA" id="ARBA00008668"/>
    </source>
</evidence>
<dbReference type="InParanoid" id="A0A7J7CPM8"/>
<dbReference type="InterPro" id="IPR050592">
    <property type="entry name" value="GDSL_lipolytic_enzyme"/>
</dbReference>
<dbReference type="AlphaFoldDB" id="A0A7J7CPM8"/>
<dbReference type="GO" id="GO:0005576">
    <property type="term" value="C:extracellular region"/>
    <property type="evidence" value="ECO:0007669"/>
    <property type="project" value="TreeGrafter"/>
</dbReference>
<keyword evidence="2" id="KW-0812">Transmembrane</keyword>
<dbReference type="PANTHER" id="PTHR45642:SF95">
    <property type="entry name" value="GDSL-LIKE LIPASE_ACYLHYDROLASE FAMILY PROTEIN, EXPRESSED"/>
    <property type="match status" value="1"/>
</dbReference>
<dbReference type="InterPro" id="IPR008265">
    <property type="entry name" value="Lipase_GDSL_AS"/>
</dbReference>
<dbReference type="FunFam" id="3.40.50.1110:FF:000003">
    <property type="entry name" value="GDSL esterase/lipase APG"/>
    <property type="match status" value="2"/>
</dbReference>
<dbReference type="FunCoup" id="A0A7J7CPM8">
    <property type="interactions" value="77"/>
</dbReference>
<keyword evidence="2" id="KW-0472">Membrane</keyword>
<evidence type="ECO:0000313" key="3">
    <source>
        <dbReference type="EMBL" id="KAF5735929.1"/>
    </source>
</evidence>
<dbReference type="Pfam" id="PF00657">
    <property type="entry name" value="Lipase_GDSL"/>
    <property type="match status" value="2"/>
</dbReference>
<dbReference type="CDD" id="cd01837">
    <property type="entry name" value="SGNH_plant_lipase_like"/>
    <property type="match status" value="2"/>
</dbReference>
<name>A0A7J7CPM8_TRIWF</name>
<dbReference type="InterPro" id="IPR035669">
    <property type="entry name" value="SGNH_plant_lipase-like"/>
</dbReference>
<reference evidence="3 4" key="1">
    <citation type="journal article" date="2020" name="Nat. Commun.">
        <title>Genome of Tripterygium wilfordii and identification of cytochrome P450 involved in triptolide biosynthesis.</title>
        <authorList>
            <person name="Tu L."/>
            <person name="Su P."/>
            <person name="Zhang Z."/>
            <person name="Gao L."/>
            <person name="Wang J."/>
            <person name="Hu T."/>
            <person name="Zhou J."/>
            <person name="Zhang Y."/>
            <person name="Zhao Y."/>
            <person name="Liu Y."/>
            <person name="Song Y."/>
            <person name="Tong Y."/>
            <person name="Lu Y."/>
            <person name="Yang J."/>
            <person name="Xu C."/>
            <person name="Jia M."/>
            <person name="Peters R.J."/>
            <person name="Huang L."/>
            <person name="Gao W."/>
        </authorList>
    </citation>
    <scope>NUCLEOTIDE SEQUENCE [LARGE SCALE GENOMIC DNA]</scope>
    <source>
        <strain evidence="4">cv. XIE 37</strain>
        <tissue evidence="3">Leaf</tissue>
    </source>
</reference>
<protein>
    <recommendedName>
        <fullName evidence="5">GDSL esterase/lipase EXL3-like</fullName>
    </recommendedName>
</protein>
<dbReference type="InterPro" id="IPR001087">
    <property type="entry name" value="GDSL"/>
</dbReference>
<dbReference type="InterPro" id="IPR036514">
    <property type="entry name" value="SGNH_hydro_sf"/>
</dbReference>
<proteinExistence type="inferred from homology"/>
<dbReference type="PANTHER" id="PTHR45642">
    <property type="entry name" value="GDSL ESTERASE/LIPASE EXL3"/>
    <property type="match status" value="1"/>
</dbReference>
<comment type="caution">
    <text evidence="3">The sequence shown here is derived from an EMBL/GenBank/DDBJ whole genome shotgun (WGS) entry which is preliminary data.</text>
</comment>
<keyword evidence="4" id="KW-1185">Reference proteome</keyword>
<evidence type="ECO:0008006" key="5">
    <source>
        <dbReference type="Google" id="ProtNLM"/>
    </source>
</evidence>
<dbReference type="GO" id="GO:0016298">
    <property type="term" value="F:lipase activity"/>
    <property type="evidence" value="ECO:0007669"/>
    <property type="project" value="InterPro"/>
</dbReference>